<dbReference type="InterPro" id="IPR040079">
    <property type="entry name" value="Glutathione_S-Trfase"/>
</dbReference>
<dbReference type="InterPro" id="IPR004046">
    <property type="entry name" value="GST_C"/>
</dbReference>
<dbReference type="InterPro" id="IPR036282">
    <property type="entry name" value="Glutathione-S-Trfase_C_sf"/>
</dbReference>
<comment type="similarity">
    <text evidence="1 3">Belongs to the GST superfamily.</text>
</comment>
<dbReference type="PROSITE" id="PS50404">
    <property type="entry name" value="GST_NTER"/>
    <property type="match status" value="1"/>
</dbReference>
<evidence type="ECO:0000259" key="4">
    <source>
        <dbReference type="PROSITE" id="PS50404"/>
    </source>
</evidence>
<evidence type="ECO:0000256" key="3">
    <source>
        <dbReference type="RuleBase" id="RU003494"/>
    </source>
</evidence>
<dbReference type="AlphaFoldDB" id="A0AAN1WF62"/>
<dbReference type="EC" id="2.5.1.18" evidence="6"/>
<dbReference type="InterPro" id="IPR004045">
    <property type="entry name" value="Glutathione_S-Trfase_N"/>
</dbReference>
<protein>
    <submittedName>
        <fullName evidence="6">Glutathione S-transferase</fullName>
        <ecNumber evidence="6">2.5.1.18</ecNumber>
    </submittedName>
</protein>
<dbReference type="RefSeq" id="WP_236985987.1">
    <property type="nucleotide sequence ID" value="NZ_AP023086.1"/>
</dbReference>
<keyword evidence="2 6" id="KW-0808">Transferase</keyword>
<dbReference type="EMBL" id="AP023086">
    <property type="protein sequence ID" value="BCD96488.1"/>
    <property type="molecule type" value="Genomic_DNA"/>
</dbReference>
<proteinExistence type="inferred from homology"/>
<dbReference type="Gene3D" id="3.40.30.10">
    <property type="entry name" value="Glutaredoxin"/>
    <property type="match status" value="1"/>
</dbReference>
<accession>A0AAN1WF62</accession>
<dbReference type="SUPFAM" id="SSF52833">
    <property type="entry name" value="Thioredoxin-like"/>
    <property type="match status" value="1"/>
</dbReference>
<dbReference type="PANTHER" id="PTHR44051:SF2">
    <property type="entry name" value="HYPOTHETICAL GLUTATHIONE S-TRANSFERASE LIKE PROTEIN"/>
    <property type="match status" value="1"/>
</dbReference>
<evidence type="ECO:0000259" key="5">
    <source>
        <dbReference type="PROSITE" id="PS50405"/>
    </source>
</evidence>
<dbReference type="GO" id="GO:0004364">
    <property type="term" value="F:glutathione transferase activity"/>
    <property type="evidence" value="ECO:0007669"/>
    <property type="project" value="UniProtKB-EC"/>
</dbReference>
<dbReference type="InterPro" id="IPR036249">
    <property type="entry name" value="Thioredoxin-like_sf"/>
</dbReference>
<evidence type="ECO:0000256" key="1">
    <source>
        <dbReference type="ARBA" id="ARBA00007409"/>
    </source>
</evidence>
<dbReference type="PROSITE" id="PS50405">
    <property type="entry name" value="GST_CTER"/>
    <property type="match status" value="1"/>
</dbReference>
<dbReference type="KEGG" id="marq:MARGE09_P0688"/>
<dbReference type="CDD" id="cd03056">
    <property type="entry name" value="GST_N_4"/>
    <property type="match status" value="1"/>
</dbReference>
<evidence type="ECO:0000313" key="7">
    <source>
        <dbReference type="Proteomes" id="UP001320119"/>
    </source>
</evidence>
<dbReference type="SFLD" id="SFLDG00358">
    <property type="entry name" value="Main_(cytGST)"/>
    <property type="match status" value="1"/>
</dbReference>
<dbReference type="PANTHER" id="PTHR44051">
    <property type="entry name" value="GLUTATHIONE S-TRANSFERASE-RELATED"/>
    <property type="match status" value="1"/>
</dbReference>
<dbReference type="Gene3D" id="1.20.1050.10">
    <property type="match status" value="1"/>
</dbReference>
<feature type="domain" description="GST N-terminal" evidence="4">
    <location>
        <begin position="3"/>
        <end position="84"/>
    </location>
</feature>
<feature type="domain" description="GST C-terminal" evidence="5">
    <location>
        <begin position="88"/>
        <end position="206"/>
    </location>
</feature>
<dbReference type="SFLD" id="SFLDS00019">
    <property type="entry name" value="Glutathione_Transferase_(cytos"/>
    <property type="match status" value="1"/>
</dbReference>
<evidence type="ECO:0000256" key="2">
    <source>
        <dbReference type="ARBA" id="ARBA00022679"/>
    </source>
</evidence>
<organism evidence="6 7">
    <name type="scientific">Marinagarivorans cellulosilyticus</name>
    <dbReference type="NCBI Taxonomy" id="2721545"/>
    <lineage>
        <taxon>Bacteria</taxon>
        <taxon>Pseudomonadati</taxon>
        <taxon>Pseudomonadota</taxon>
        <taxon>Gammaproteobacteria</taxon>
        <taxon>Cellvibrionales</taxon>
        <taxon>Cellvibrionaceae</taxon>
        <taxon>Marinagarivorans</taxon>
    </lineage>
</organism>
<reference evidence="6 7" key="1">
    <citation type="journal article" date="2022" name="IScience">
        <title>An ultrasensitive nanofiber-based assay for enzymatic hydrolysis and deep-sea microbial degradation of cellulose.</title>
        <authorList>
            <person name="Tsudome M."/>
            <person name="Tachioka M."/>
            <person name="Miyazaki M."/>
            <person name="Uchimura K."/>
            <person name="Tsuda M."/>
            <person name="Takaki Y."/>
            <person name="Deguchi S."/>
        </authorList>
    </citation>
    <scope>NUCLEOTIDE SEQUENCE [LARGE SCALE GENOMIC DNA]</scope>
    <source>
        <strain evidence="6 7">GE09</strain>
    </source>
</reference>
<gene>
    <name evidence="6" type="ORF">MARGE09_P0688</name>
</gene>
<keyword evidence="7" id="KW-1185">Reference proteome</keyword>
<dbReference type="FunFam" id="3.40.30.10:FF:000039">
    <property type="entry name" value="Glutathione S-transferase domain"/>
    <property type="match status" value="1"/>
</dbReference>
<sequence length="206" mass="22248">MSQPLKIYSFPLSGHAHRVRLFASVAGIPHEVIDVDLAAGEQRQAPFLNLNPFGQVPVIQDGDITLADSNAILFYLAKKYAPQYLPKDPVQEAQVQQFLSFAAGELAFGPATARLITVFGAPLDAQLAISRAHNLFAKLNQHLASRGSLVGDHLTIADFALYTYTAHAPEGNVDLAEYPEIKRWLAGIEALEGFIPMKSTAVGLAA</sequence>
<dbReference type="InterPro" id="IPR010987">
    <property type="entry name" value="Glutathione-S-Trfase_C-like"/>
</dbReference>
<dbReference type="SFLD" id="SFLDG01151">
    <property type="entry name" value="Main.2:_Nu-like"/>
    <property type="match status" value="1"/>
</dbReference>
<dbReference type="Proteomes" id="UP001320119">
    <property type="component" value="Chromosome"/>
</dbReference>
<name>A0AAN1WF62_9GAMM</name>
<dbReference type="SUPFAM" id="SSF47616">
    <property type="entry name" value="GST C-terminal domain-like"/>
    <property type="match status" value="1"/>
</dbReference>
<dbReference type="CDD" id="cd03206">
    <property type="entry name" value="GST_C_7"/>
    <property type="match status" value="1"/>
</dbReference>
<dbReference type="Pfam" id="PF02798">
    <property type="entry name" value="GST_N"/>
    <property type="match status" value="1"/>
</dbReference>
<evidence type="ECO:0000313" key="6">
    <source>
        <dbReference type="EMBL" id="BCD96488.1"/>
    </source>
</evidence>
<dbReference type="Pfam" id="PF00043">
    <property type="entry name" value="GST_C"/>
    <property type="match status" value="1"/>
</dbReference>